<keyword evidence="6 10" id="KW-0143">Chaperone</keyword>
<dbReference type="FunFam" id="2.30.22.10:FF:000001">
    <property type="entry name" value="Protein GrpE"/>
    <property type="match status" value="1"/>
</dbReference>
<sequence length="199" mass="23323">MSKMKKDASEIVSEITSSMLEEKVHKAIEEKINDLINENKNLKESVKEYKDKYLYALADFDNLRKRFKKEKEEISEFTKEYLFLKLLPIVDNFERAIKAMKTSPSDPNEILSGIKMIYNQLVQFLNSEGVEGYESVGKEFDPRLHEAIEVKEDTSIPNNIILEEFVKGYKFKDKIIRPAKVSVNIIKKEVEYERTDNRD</sequence>
<comment type="function">
    <text evidence="7 10 11">Participates actively in the response to hyperosmotic and heat shock by preventing the aggregation of stress-denatured proteins, in association with DnaK and GrpE. It is the nucleotide exchange factor for DnaK and may function as a thermosensor. Unfolded proteins bind initially to DnaJ; upon interaction with the DnaJ-bound protein, DnaK hydrolyzes its bound ATP, resulting in the formation of a stable complex. GrpE releases ADP from DnaK; ATP binding to DnaK triggers the release of the substrate protein, thus completing the reaction cycle. Several rounds of ATP-dependent interactions between DnaJ, DnaK and GrpE are required for fully efficient folding.</text>
</comment>
<proteinExistence type="inferred from homology"/>
<dbReference type="SUPFAM" id="SSF51064">
    <property type="entry name" value="Head domain of nucleotide exchange factor GrpE"/>
    <property type="match status" value="1"/>
</dbReference>
<evidence type="ECO:0000256" key="3">
    <source>
        <dbReference type="ARBA" id="ARBA00011738"/>
    </source>
</evidence>
<dbReference type="PRINTS" id="PR00773">
    <property type="entry name" value="GRPEPROTEIN"/>
</dbReference>
<evidence type="ECO:0000256" key="8">
    <source>
        <dbReference type="ARBA" id="ARBA00072274"/>
    </source>
</evidence>
<evidence type="ECO:0000256" key="11">
    <source>
        <dbReference type="RuleBase" id="RU000639"/>
    </source>
</evidence>
<dbReference type="GO" id="GO:0000774">
    <property type="term" value="F:adenyl-nucleotide exchange factor activity"/>
    <property type="evidence" value="ECO:0007669"/>
    <property type="project" value="InterPro"/>
</dbReference>
<comment type="similarity">
    <text evidence="2 10 12">Belongs to the GrpE family.</text>
</comment>
<dbReference type="InterPro" id="IPR009012">
    <property type="entry name" value="GrpE_head"/>
</dbReference>
<dbReference type="GO" id="GO:0051087">
    <property type="term" value="F:protein-folding chaperone binding"/>
    <property type="evidence" value="ECO:0007669"/>
    <property type="project" value="InterPro"/>
</dbReference>
<organism evidence="14">
    <name type="scientific">candidate division WOR-3 bacterium</name>
    <dbReference type="NCBI Taxonomy" id="2052148"/>
    <lineage>
        <taxon>Bacteria</taxon>
        <taxon>Bacteria division WOR-3</taxon>
    </lineage>
</organism>
<dbReference type="Pfam" id="PF01025">
    <property type="entry name" value="GrpE"/>
    <property type="match status" value="1"/>
</dbReference>
<comment type="caution">
    <text evidence="14">The sequence shown here is derived from an EMBL/GenBank/DDBJ whole genome shotgun (WGS) entry which is preliminary data.</text>
</comment>
<dbReference type="PANTHER" id="PTHR21237">
    <property type="entry name" value="GRPE PROTEIN"/>
    <property type="match status" value="1"/>
</dbReference>
<keyword evidence="4 10" id="KW-0963">Cytoplasm</keyword>
<accession>A0A7C4YGP5</accession>
<gene>
    <name evidence="10 14" type="primary">grpE</name>
    <name evidence="14" type="ORF">ENV67_02545</name>
</gene>
<evidence type="ECO:0000256" key="4">
    <source>
        <dbReference type="ARBA" id="ARBA00022490"/>
    </source>
</evidence>
<dbReference type="NCBIfam" id="NF010738">
    <property type="entry name" value="PRK14140.1"/>
    <property type="match status" value="1"/>
</dbReference>
<dbReference type="PROSITE" id="PS01071">
    <property type="entry name" value="GRPE"/>
    <property type="match status" value="1"/>
</dbReference>
<evidence type="ECO:0000256" key="9">
    <source>
        <dbReference type="ARBA" id="ARBA00076414"/>
    </source>
</evidence>
<evidence type="ECO:0000256" key="2">
    <source>
        <dbReference type="ARBA" id="ARBA00009054"/>
    </source>
</evidence>
<reference evidence="14" key="1">
    <citation type="journal article" date="2020" name="mSystems">
        <title>Genome- and Community-Level Interaction Insights into Carbon Utilization and Element Cycling Functions of Hydrothermarchaeota in Hydrothermal Sediment.</title>
        <authorList>
            <person name="Zhou Z."/>
            <person name="Liu Y."/>
            <person name="Xu W."/>
            <person name="Pan J."/>
            <person name="Luo Z.H."/>
            <person name="Li M."/>
        </authorList>
    </citation>
    <scope>NUCLEOTIDE SEQUENCE [LARGE SCALE GENOMIC DNA]</scope>
    <source>
        <strain evidence="14">SpSt-780</strain>
    </source>
</reference>
<dbReference type="Gene3D" id="3.90.20.20">
    <property type="match status" value="1"/>
</dbReference>
<dbReference type="GO" id="GO:0006457">
    <property type="term" value="P:protein folding"/>
    <property type="evidence" value="ECO:0007669"/>
    <property type="project" value="InterPro"/>
</dbReference>
<evidence type="ECO:0000256" key="6">
    <source>
        <dbReference type="ARBA" id="ARBA00023186"/>
    </source>
</evidence>
<dbReference type="GO" id="GO:0042803">
    <property type="term" value="F:protein homodimerization activity"/>
    <property type="evidence" value="ECO:0007669"/>
    <property type="project" value="InterPro"/>
</dbReference>
<evidence type="ECO:0000256" key="5">
    <source>
        <dbReference type="ARBA" id="ARBA00023016"/>
    </source>
</evidence>
<comment type="subcellular location">
    <subcellularLocation>
        <location evidence="1 10">Cytoplasm</location>
    </subcellularLocation>
</comment>
<dbReference type="SUPFAM" id="SSF58014">
    <property type="entry name" value="Coiled-coil domain of nucleotide exchange factor GrpE"/>
    <property type="match status" value="1"/>
</dbReference>
<dbReference type="GO" id="GO:0005737">
    <property type="term" value="C:cytoplasm"/>
    <property type="evidence" value="ECO:0007669"/>
    <property type="project" value="UniProtKB-SubCell"/>
</dbReference>
<dbReference type="CDD" id="cd00446">
    <property type="entry name" value="GrpE"/>
    <property type="match status" value="1"/>
</dbReference>
<evidence type="ECO:0000256" key="12">
    <source>
        <dbReference type="RuleBase" id="RU004478"/>
    </source>
</evidence>
<keyword evidence="13" id="KW-0175">Coiled coil</keyword>
<evidence type="ECO:0000256" key="1">
    <source>
        <dbReference type="ARBA" id="ARBA00004496"/>
    </source>
</evidence>
<protein>
    <recommendedName>
        <fullName evidence="8 10">Protein GrpE</fullName>
    </recommendedName>
    <alternativeName>
        <fullName evidence="9 10">HSP-70 cofactor</fullName>
    </alternativeName>
</protein>
<dbReference type="HAMAP" id="MF_01151">
    <property type="entry name" value="GrpE"/>
    <property type="match status" value="1"/>
</dbReference>
<dbReference type="EMBL" id="DTHG01000029">
    <property type="protein sequence ID" value="HGW91407.1"/>
    <property type="molecule type" value="Genomic_DNA"/>
</dbReference>
<evidence type="ECO:0000256" key="7">
    <source>
        <dbReference type="ARBA" id="ARBA00053401"/>
    </source>
</evidence>
<dbReference type="Gene3D" id="2.30.22.10">
    <property type="entry name" value="Head domain of nucleotide exchange factor GrpE"/>
    <property type="match status" value="1"/>
</dbReference>
<dbReference type="AlphaFoldDB" id="A0A7C4YGP5"/>
<dbReference type="PANTHER" id="PTHR21237:SF23">
    <property type="entry name" value="GRPE PROTEIN HOMOLOG, MITOCHONDRIAL"/>
    <property type="match status" value="1"/>
</dbReference>
<evidence type="ECO:0000256" key="13">
    <source>
        <dbReference type="SAM" id="Coils"/>
    </source>
</evidence>
<keyword evidence="5 10" id="KW-0346">Stress response</keyword>
<dbReference type="GO" id="GO:0051082">
    <property type="term" value="F:unfolded protein binding"/>
    <property type="evidence" value="ECO:0007669"/>
    <property type="project" value="TreeGrafter"/>
</dbReference>
<dbReference type="InterPro" id="IPR000740">
    <property type="entry name" value="GrpE"/>
</dbReference>
<comment type="subunit">
    <text evidence="3 10">Homodimer.</text>
</comment>
<name>A0A7C4YGP5_UNCW3</name>
<feature type="coiled-coil region" evidence="13">
    <location>
        <begin position="25"/>
        <end position="80"/>
    </location>
</feature>
<dbReference type="InterPro" id="IPR013805">
    <property type="entry name" value="GrpE_CC"/>
</dbReference>
<evidence type="ECO:0000313" key="14">
    <source>
        <dbReference type="EMBL" id="HGW91407.1"/>
    </source>
</evidence>
<evidence type="ECO:0000256" key="10">
    <source>
        <dbReference type="HAMAP-Rule" id="MF_01151"/>
    </source>
</evidence>